<reference evidence="3" key="1">
    <citation type="submission" date="2017-09" db="EMBL/GenBank/DDBJ databases">
        <title>Depth-based differentiation of microbial function through sediment-hosted aquifers and enrichment of novel symbionts in the deep terrestrial subsurface.</title>
        <authorList>
            <person name="Probst A.J."/>
            <person name="Ladd B."/>
            <person name="Jarett J.K."/>
            <person name="Geller-Mcgrath D.E."/>
            <person name="Sieber C.M.K."/>
            <person name="Emerson J.B."/>
            <person name="Anantharaman K."/>
            <person name="Thomas B.C."/>
            <person name="Malmstrom R."/>
            <person name="Stieglmeier M."/>
            <person name="Klingl A."/>
            <person name="Woyke T."/>
            <person name="Ryan C.M."/>
            <person name="Banfield J.F."/>
        </authorList>
    </citation>
    <scope>NUCLEOTIDE SEQUENCE [LARGE SCALE GENOMIC DNA]</scope>
</reference>
<keyword evidence="1" id="KW-0472">Membrane</keyword>
<dbReference type="InterPro" id="IPR009574">
    <property type="entry name" value="DUF1189"/>
</dbReference>
<organism evidence="2 3">
    <name type="scientific">Candidatus Beckwithbacteria bacterium CG10_big_fil_rev_8_21_14_0_10_34_10</name>
    <dbReference type="NCBI Taxonomy" id="1974495"/>
    <lineage>
        <taxon>Bacteria</taxon>
        <taxon>Candidatus Beckwithiibacteriota</taxon>
    </lineage>
</organism>
<evidence type="ECO:0008006" key="4">
    <source>
        <dbReference type="Google" id="ProtNLM"/>
    </source>
</evidence>
<proteinExistence type="predicted"/>
<dbReference type="AlphaFoldDB" id="A0A2H0W7V3"/>
<protein>
    <recommendedName>
        <fullName evidence="4">DUF1189 domain-containing protein</fullName>
    </recommendedName>
</protein>
<gene>
    <name evidence="2" type="ORF">COT75_04705</name>
</gene>
<feature type="transmembrane region" description="Helical" evidence="1">
    <location>
        <begin position="262"/>
        <end position="281"/>
    </location>
</feature>
<evidence type="ECO:0000313" key="2">
    <source>
        <dbReference type="EMBL" id="PIS08754.1"/>
    </source>
</evidence>
<accession>A0A2H0W7V3</accession>
<sequence length="289" mass="33213">MNKFKTFLYAFRNSAFKPKYYADILKTPFSFSVKYFVFLFLFLSFITVLSISYPLITDFKPALEKFKNDAPKLYPTELVLDIKNGLVSTNVLEPYFIPLEPSLFPEEIKMGLEKQPIQNILVIDTSVPASEIKKYQTVALLTRDSLAILGDNNEIRIQTLEEIKEFHLDKEIVKTGWGMIVPYFKYIIPGIIIVLIIFVPLFTLIGKFFFLMFFSLITLITARLFSNKEVNYSKAIQLNLHAITLPIIIVSLFQAFGAPPKIPFFQSGILLIFNLIIFSSLKENSEEVK</sequence>
<name>A0A2H0W7V3_9BACT</name>
<dbReference type="Proteomes" id="UP000230093">
    <property type="component" value="Unassembled WGS sequence"/>
</dbReference>
<feature type="transmembrane region" description="Helical" evidence="1">
    <location>
        <begin position="238"/>
        <end position="256"/>
    </location>
</feature>
<dbReference type="Pfam" id="PF06691">
    <property type="entry name" value="DUF1189"/>
    <property type="match status" value="1"/>
</dbReference>
<feature type="transmembrane region" description="Helical" evidence="1">
    <location>
        <begin position="183"/>
        <end position="202"/>
    </location>
</feature>
<keyword evidence="1" id="KW-1133">Transmembrane helix</keyword>
<evidence type="ECO:0000256" key="1">
    <source>
        <dbReference type="SAM" id="Phobius"/>
    </source>
</evidence>
<feature type="transmembrane region" description="Helical" evidence="1">
    <location>
        <begin position="208"/>
        <end position="226"/>
    </location>
</feature>
<evidence type="ECO:0000313" key="3">
    <source>
        <dbReference type="Proteomes" id="UP000230093"/>
    </source>
</evidence>
<dbReference type="EMBL" id="PEZT01000028">
    <property type="protein sequence ID" value="PIS08754.1"/>
    <property type="molecule type" value="Genomic_DNA"/>
</dbReference>
<keyword evidence="1" id="KW-0812">Transmembrane</keyword>
<comment type="caution">
    <text evidence="2">The sequence shown here is derived from an EMBL/GenBank/DDBJ whole genome shotgun (WGS) entry which is preliminary data.</text>
</comment>
<feature type="transmembrane region" description="Helical" evidence="1">
    <location>
        <begin position="35"/>
        <end position="56"/>
    </location>
</feature>